<organism evidence="2 5">
    <name type="scientific">Campylobacter concisus</name>
    <dbReference type="NCBI Taxonomy" id="199"/>
    <lineage>
        <taxon>Bacteria</taxon>
        <taxon>Pseudomonadati</taxon>
        <taxon>Campylobacterota</taxon>
        <taxon>Epsilonproteobacteria</taxon>
        <taxon>Campylobacterales</taxon>
        <taxon>Campylobacteraceae</taxon>
        <taxon>Campylobacter</taxon>
    </lineage>
</organism>
<sequence length="275" mass="32287">MSNENIYTHIKDVFIDEDESLNFVNLDNSISCYNKIVLALKKPLKLILFYGKPGSGKTFLLNKIANDLKEDKSLIFFPHPFFSEATFIEALCEQIYGKKLEDINNFESFIKFYSKDFSSKDEILKNQMTVILDEAQLYPTELIEKIRLMADTRMFKFLFTIHKTENEDILAKDYFQTRIWESIELSSADVNEIIIYLQRKLSQKNYDKYLKFEKKDYECAYSFCGGNLRTLNKIMYKFYEICEYYEQYQPSKLSGDKANIMILTMAALDAGLIDA</sequence>
<evidence type="ECO:0000313" key="7">
    <source>
        <dbReference type="Proteomes" id="UP000594707"/>
    </source>
</evidence>
<dbReference type="Proteomes" id="UP000594707">
    <property type="component" value="Chromosome"/>
</dbReference>
<keyword evidence="3" id="KW-0067">ATP-binding</keyword>
<dbReference type="SMART" id="SM00382">
    <property type="entry name" value="AAA"/>
    <property type="match status" value="1"/>
</dbReference>
<dbReference type="EMBL" id="CP060705">
    <property type="protein sequence ID" value="QPH94803.1"/>
    <property type="molecule type" value="Genomic_DNA"/>
</dbReference>
<dbReference type="EMBL" id="CP049232">
    <property type="protein sequence ID" value="QPI06764.1"/>
    <property type="molecule type" value="Genomic_DNA"/>
</dbReference>
<evidence type="ECO:0000313" key="4">
    <source>
        <dbReference type="EMBL" id="QPI06764.1"/>
    </source>
</evidence>
<accession>A0A1Y5MGS7</accession>
<keyword evidence="3" id="KW-0547">Nucleotide-binding</keyword>
<dbReference type="AlphaFoldDB" id="A0A1Y5MGS7"/>
<evidence type="ECO:0000313" key="3">
    <source>
        <dbReference type="EMBL" id="QPH94803.1"/>
    </source>
</evidence>
<reference evidence="2 5" key="1">
    <citation type="submission" date="2017-04" db="EMBL/GenBank/DDBJ databases">
        <title>Complete genome of Campylobacter concisus ATCC 33237T and draft genomes for an additional eight well characterized C. concisus strains.</title>
        <authorList>
            <person name="Cornelius A.J."/>
            <person name="Miller W.G."/>
            <person name="Lastovica A.J."/>
            <person name="On S.L."/>
            <person name="French N.P."/>
            <person name="Vandenberg O."/>
            <person name="Biggs P.J."/>
        </authorList>
    </citation>
    <scope>NUCLEOTIDE SEQUENCE [LARGE SCALE GENOMIC DNA]</scope>
    <source>
        <strain evidence="2 5">CCUG 19995</strain>
    </source>
</reference>
<evidence type="ECO:0000313" key="2">
    <source>
        <dbReference type="EMBL" id="OUT07788.1"/>
    </source>
</evidence>
<dbReference type="GO" id="GO:0005524">
    <property type="term" value="F:ATP binding"/>
    <property type="evidence" value="ECO:0007669"/>
    <property type="project" value="UniProtKB-KW"/>
</dbReference>
<dbReference type="PANTHER" id="PTHR35894">
    <property type="entry name" value="GENERAL SECRETION PATHWAY PROTEIN A-RELATED"/>
    <property type="match status" value="1"/>
</dbReference>
<protein>
    <submittedName>
        <fullName evidence="2">AAA family ATPase</fullName>
    </submittedName>
    <submittedName>
        <fullName evidence="3">ATP-binding protein</fullName>
    </submittedName>
</protein>
<dbReference type="Pfam" id="PF13401">
    <property type="entry name" value="AAA_22"/>
    <property type="match status" value="1"/>
</dbReference>
<dbReference type="Gene3D" id="3.40.50.300">
    <property type="entry name" value="P-loop containing nucleotide triphosphate hydrolases"/>
    <property type="match status" value="1"/>
</dbReference>
<feature type="domain" description="AAA+ ATPase" evidence="1">
    <location>
        <begin position="43"/>
        <end position="185"/>
    </location>
</feature>
<dbReference type="Proteomes" id="UP000196317">
    <property type="component" value="Unassembled WGS sequence"/>
</dbReference>
<name>A0A1Y5MGS7_9BACT</name>
<dbReference type="SUPFAM" id="SSF52540">
    <property type="entry name" value="P-loop containing nucleoside triphosphate hydrolases"/>
    <property type="match status" value="1"/>
</dbReference>
<dbReference type="OMA" id="FQTRIWE"/>
<reference evidence="3 7" key="2">
    <citation type="journal article" date="2018" name="Emerg. Microbes Infect.">
        <title>Genomic analysis of oral Campylobacter concisus strains identified a potential bacterial molecular marker associated with active Crohn's disease.</title>
        <authorList>
            <person name="Liu F."/>
            <person name="Ma R."/>
            <person name="Tay C.Y.A."/>
            <person name="Octavia S."/>
            <person name="Lan R."/>
            <person name="Chung H.K.L."/>
            <person name="Riordan S.M."/>
            <person name="Grimm M.C."/>
            <person name="Leong R.W."/>
            <person name="Tanaka M.M."/>
            <person name="Connor S."/>
            <person name="Zhang L."/>
        </authorList>
    </citation>
    <scope>NUCLEOTIDE SEQUENCE [LARGE SCALE GENOMIC DNA]</scope>
    <source>
        <strain evidence="3 7">P13UCO-S1</strain>
    </source>
</reference>
<evidence type="ECO:0000259" key="1">
    <source>
        <dbReference type="SMART" id="SM00382"/>
    </source>
</evidence>
<reference evidence="4 6" key="3">
    <citation type="journal article" date="2020" name="Microb. Genom.">
        <title>Analysis of complete Campylobacter concisus genomes identifies genomospecies features, secretion systems and novel plasmids and their association with severe ulcerative colitis.</title>
        <authorList>
            <person name="Liu F."/>
            <person name="Chen S."/>
            <person name="Luu L.D.W."/>
            <person name="Lee S.A."/>
            <person name="Tay A.C.Y."/>
            <person name="Wu R."/>
            <person name="Riordan S.M."/>
            <person name="Lan R."/>
            <person name="Liu L."/>
            <person name="Zhang L."/>
        </authorList>
    </citation>
    <scope>NUCLEOTIDE SEQUENCE [LARGE SCALE GENOMIC DNA]</scope>
    <source>
        <strain evidence="4 6">H9O-S2</strain>
    </source>
</reference>
<evidence type="ECO:0000313" key="5">
    <source>
        <dbReference type="Proteomes" id="UP000196317"/>
    </source>
</evidence>
<proteinExistence type="predicted"/>
<gene>
    <name evidence="2" type="ORF">B9N65_06165</name>
    <name evidence="3" type="ORF">CVT08_04965</name>
    <name evidence="4" type="ORF">G5B96_05290</name>
</gene>
<dbReference type="PANTHER" id="PTHR35894:SF1">
    <property type="entry name" value="PHOSPHORIBULOKINASE _ URIDINE KINASE FAMILY"/>
    <property type="match status" value="1"/>
</dbReference>
<dbReference type="Proteomes" id="UP000594535">
    <property type="component" value="Chromosome"/>
</dbReference>
<dbReference type="InterPro" id="IPR052026">
    <property type="entry name" value="ExeA_AAA_ATPase_DNA-bind"/>
</dbReference>
<dbReference type="GO" id="GO:0016887">
    <property type="term" value="F:ATP hydrolysis activity"/>
    <property type="evidence" value="ECO:0007669"/>
    <property type="project" value="InterPro"/>
</dbReference>
<dbReference type="RefSeq" id="WP_012001747.1">
    <property type="nucleotide sequence ID" value="NZ_CABPUQ010000001.1"/>
</dbReference>
<dbReference type="CDD" id="cd00009">
    <property type="entry name" value="AAA"/>
    <property type="match status" value="1"/>
</dbReference>
<dbReference type="EMBL" id="NDYN01000005">
    <property type="protein sequence ID" value="OUT07788.1"/>
    <property type="molecule type" value="Genomic_DNA"/>
</dbReference>
<dbReference type="InterPro" id="IPR027417">
    <property type="entry name" value="P-loop_NTPase"/>
</dbReference>
<dbReference type="InterPro" id="IPR049945">
    <property type="entry name" value="AAA_22"/>
</dbReference>
<evidence type="ECO:0000313" key="6">
    <source>
        <dbReference type="Proteomes" id="UP000594535"/>
    </source>
</evidence>
<dbReference type="InterPro" id="IPR003593">
    <property type="entry name" value="AAA+_ATPase"/>
</dbReference>